<dbReference type="Proteomes" id="UP001596250">
    <property type="component" value="Unassembled WGS sequence"/>
</dbReference>
<dbReference type="Pfam" id="PF10764">
    <property type="entry name" value="Gin"/>
    <property type="match status" value="1"/>
</dbReference>
<accession>A0ABW1IR86</accession>
<evidence type="ECO:0000313" key="2">
    <source>
        <dbReference type="Proteomes" id="UP001596250"/>
    </source>
</evidence>
<reference evidence="2" key="1">
    <citation type="journal article" date="2019" name="Int. J. Syst. Evol. Microbiol.">
        <title>The Global Catalogue of Microorganisms (GCM) 10K type strain sequencing project: providing services to taxonomists for standard genome sequencing and annotation.</title>
        <authorList>
            <consortium name="The Broad Institute Genomics Platform"/>
            <consortium name="The Broad Institute Genome Sequencing Center for Infectious Disease"/>
            <person name="Wu L."/>
            <person name="Ma J."/>
        </authorList>
    </citation>
    <scope>NUCLEOTIDE SEQUENCE [LARGE SCALE GENOMIC DNA]</scope>
    <source>
        <strain evidence="2">CCM 8749</strain>
    </source>
</reference>
<comment type="caution">
    <text evidence="1">The sequence shown here is derived from an EMBL/GenBank/DDBJ whole genome shotgun (WGS) entry which is preliminary data.</text>
</comment>
<organism evidence="1 2">
    <name type="scientific">Marinicrinis lubricantis</name>
    <dbReference type="NCBI Taxonomy" id="2086470"/>
    <lineage>
        <taxon>Bacteria</taxon>
        <taxon>Bacillati</taxon>
        <taxon>Bacillota</taxon>
        <taxon>Bacilli</taxon>
        <taxon>Bacillales</taxon>
        <taxon>Paenibacillaceae</taxon>
    </lineage>
</organism>
<dbReference type="InterPro" id="IPR019700">
    <property type="entry name" value="Sigma-G_inhibitor_Gin"/>
</dbReference>
<evidence type="ECO:0000313" key="1">
    <source>
        <dbReference type="EMBL" id="MFC5987284.1"/>
    </source>
</evidence>
<sequence length="59" mass="7016">MEPLQHCIICDGDKKEGIHIYTSFICLDCEKEIVGTDVLDLKYPFFIRQLKQIWWQKDA</sequence>
<dbReference type="EMBL" id="JBHSQV010000158">
    <property type="protein sequence ID" value="MFC5987284.1"/>
    <property type="molecule type" value="Genomic_DNA"/>
</dbReference>
<name>A0ABW1IR86_9BACL</name>
<proteinExistence type="predicted"/>
<protein>
    <submittedName>
        <fullName evidence="1">Sigma factor G inhibitor Gin</fullName>
    </submittedName>
</protein>
<dbReference type="RefSeq" id="WP_379894637.1">
    <property type="nucleotide sequence ID" value="NZ_CBCSCT010000047.1"/>
</dbReference>
<gene>
    <name evidence="1" type="ORF">ACFPXP_12800</name>
</gene>
<keyword evidence="2" id="KW-1185">Reference proteome</keyword>